<reference evidence="1 3" key="1">
    <citation type="submission" date="2016-10" db="EMBL/GenBank/DDBJ databases">
        <title>Draft genome sequences of four alkaliphilic bacteria belonging to the Anaerobacillus genus.</title>
        <authorList>
            <person name="Bassil N.M."/>
            <person name="Lloyd J.R."/>
        </authorList>
    </citation>
    <scope>NUCLEOTIDE SEQUENCE [LARGE SCALE GENOMIC DNA]</scope>
    <source>
        <strain evidence="1 3">NB2006</strain>
    </source>
</reference>
<reference evidence="2" key="4">
    <citation type="submission" date="2020-10" db="EMBL/GenBank/DDBJ databases">
        <authorList>
            <person name="Bassil N.M."/>
            <person name="Lloyd J.R."/>
        </authorList>
    </citation>
    <scope>NUCLEOTIDE SEQUENCE</scope>
    <source>
        <strain evidence="2">NB2006</strain>
    </source>
</reference>
<organism evidence="1 3">
    <name type="scientific">Anaerobacillus isosaccharinicus</name>
    <dbReference type="NCBI Taxonomy" id="1532552"/>
    <lineage>
        <taxon>Bacteria</taxon>
        <taxon>Bacillati</taxon>
        <taxon>Bacillota</taxon>
        <taxon>Bacilli</taxon>
        <taxon>Bacillales</taxon>
        <taxon>Bacillaceae</taxon>
        <taxon>Anaerobacillus</taxon>
    </lineage>
</organism>
<gene>
    <name evidence="2" type="ORF">AWH56_023470</name>
    <name evidence="1" type="ORF">AWH56_14415</name>
</gene>
<proteinExistence type="predicted"/>
<dbReference type="OrthoDB" id="2882832at2"/>
<accession>A0A1S2LI25</accession>
<dbReference type="Gene3D" id="2.10.230.10">
    <property type="entry name" value="Heat shock protein DnaJ, cysteine-rich domain"/>
    <property type="match status" value="1"/>
</dbReference>
<keyword evidence="2" id="KW-0378">Hydrolase</keyword>
<dbReference type="GO" id="GO:0004177">
    <property type="term" value="F:aminopeptidase activity"/>
    <property type="evidence" value="ECO:0007669"/>
    <property type="project" value="UniProtKB-KW"/>
</dbReference>
<dbReference type="EMBL" id="LQXD01000129">
    <property type="protein sequence ID" value="OIJ12162.1"/>
    <property type="molecule type" value="Genomic_DNA"/>
</dbReference>
<evidence type="ECO:0000313" key="1">
    <source>
        <dbReference type="EMBL" id="OIJ12162.1"/>
    </source>
</evidence>
<sequence>MKILDAFFDWQKASYEKKVAKMKEEGLCPECRGKGYHATAANAYIYMPSFDYKCYSCNGTGSYTDWENPYL</sequence>
<reference evidence="2 3" key="2">
    <citation type="journal article" date="2017" name="Genome Announc.">
        <title>Draft Genome Sequences of Four Alkaliphilic Bacteria Belonging to the Anaerobacillus Genus.</title>
        <authorList>
            <person name="Bassil N.M."/>
            <person name="Lloyd J.R."/>
        </authorList>
    </citation>
    <scope>NUCLEOTIDE SEQUENCE [LARGE SCALE GENOMIC DNA]</scope>
    <source>
        <strain evidence="2 3">NB2006</strain>
    </source>
</reference>
<dbReference type="InterPro" id="IPR036410">
    <property type="entry name" value="HSP_DnaJ_Cys-rich_dom_sf"/>
</dbReference>
<evidence type="ECO:0000313" key="2">
    <source>
        <dbReference type="EMBL" id="QOY35598.1"/>
    </source>
</evidence>
<keyword evidence="3" id="KW-1185">Reference proteome</keyword>
<dbReference type="SUPFAM" id="SSF57938">
    <property type="entry name" value="DnaJ/Hsp40 cysteine-rich domain"/>
    <property type="match status" value="1"/>
</dbReference>
<dbReference type="EMBL" id="CP063356">
    <property type="protein sequence ID" value="QOY35598.1"/>
    <property type="molecule type" value="Genomic_DNA"/>
</dbReference>
<dbReference type="AlphaFoldDB" id="A0A1S2LI25"/>
<keyword evidence="2" id="KW-0031">Aminopeptidase</keyword>
<dbReference type="RefSeq" id="WP_071317739.1">
    <property type="nucleotide sequence ID" value="NZ_CP063356.2"/>
</dbReference>
<name>A0A1S2LI25_9BACI</name>
<dbReference type="KEGG" id="aia:AWH56_023470"/>
<reference evidence="2 3" key="3">
    <citation type="journal article" date="2019" name="Int. J. Syst. Evol. Microbiol.">
        <title>Anaerobacillus isosaccharinicus sp. nov., an alkaliphilic bacterium which degrades isosaccharinic acid.</title>
        <authorList>
            <person name="Bassil N.M."/>
            <person name="Lloyd J.R."/>
        </authorList>
    </citation>
    <scope>NUCLEOTIDE SEQUENCE [LARGE SCALE GENOMIC DNA]</scope>
    <source>
        <strain evidence="2 3">NB2006</strain>
    </source>
</reference>
<keyword evidence="2" id="KW-0645">Protease</keyword>
<evidence type="ECO:0000313" key="3">
    <source>
        <dbReference type="Proteomes" id="UP000180175"/>
    </source>
</evidence>
<protein>
    <submittedName>
        <fullName evidence="2">Methionine aminopeptidase</fullName>
    </submittedName>
</protein>
<dbReference type="Proteomes" id="UP000180175">
    <property type="component" value="Chromosome"/>
</dbReference>